<gene>
    <name evidence="6" type="ORF">SAMN02745133_01482</name>
</gene>
<dbReference type="GO" id="GO:0005975">
    <property type="term" value="P:carbohydrate metabolic process"/>
    <property type="evidence" value="ECO:0007669"/>
    <property type="project" value="InterPro"/>
</dbReference>
<keyword evidence="3" id="KW-0021">Allosteric enzyme</keyword>
<reference evidence="7" key="1">
    <citation type="submission" date="2016-11" db="EMBL/GenBank/DDBJ databases">
        <authorList>
            <person name="Varghese N."/>
            <person name="Submissions S."/>
        </authorList>
    </citation>
    <scope>NUCLEOTIDE SEQUENCE [LARGE SCALE GENOMIC DNA]</scope>
    <source>
        <strain evidence="7">DSM 12395</strain>
    </source>
</reference>
<organism evidence="6 7">
    <name type="scientific">Desulforamulus putei DSM 12395</name>
    <dbReference type="NCBI Taxonomy" id="1121429"/>
    <lineage>
        <taxon>Bacteria</taxon>
        <taxon>Bacillati</taxon>
        <taxon>Bacillota</taxon>
        <taxon>Clostridia</taxon>
        <taxon>Eubacteriales</taxon>
        <taxon>Peptococcaceae</taxon>
        <taxon>Desulforamulus</taxon>
    </lineage>
</organism>
<dbReference type="GO" id="GO:0008184">
    <property type="term" value="F:glycogen phosphorylase activity"/>
    <property type="evidence" value="ECO:0007669"/>
    <property type="project" value="InterPro"/>
</dbReference>
<comment type="similarity">
    <text evidence="2">Belongs to the glycogen phosphorylase family.</text>
</comment>
<feature type="domain" description="DUF3417" evidence="5">
    <location>
        <begin position="13"/>
        <end position="120"/>
    </location>
</feature>
<feature type="modified residue" description="N6-(pyridoxal phosphate)lysine" evidence="4">
    <location>
        <position position="603"/>
    </location>
</feature>
<evidence type="ECO:0000256" key="3">
    <source>
        <dbReference type="ARBA" id="ARBA00022533"/>
    </source>
</evidence>
<dbReference type="InterPro" id="IPR000811">
    <property type="entry name" value="Glyco_trans_35"/>
</dbReference>
<evidence type="ECO:0000259" key="5">
    <source>
        <dbReference type="Pfam" id="PF11897"/>
    </source>
</evidence>
<dbReference type="SUPFAM" id="SSF53756">
    <property type="entry name" value="UDP-Glycosyltransferase/glycogen phosphorylase"/>
    <property type="match status" value="1"/>
</dbReference>
<dbReference type="Pfam" id="PF00343">
    <property type="entry name" value="Phosphorylase"/>
    <property type="match status" value="1"/>
</dbReference>
<dbReference type="Proteomes" id="UP000184148">
    <property type="component" value="Unassembled WGS sequence"/>
</dbReference>
<dbReference type="InterPro" id="IPR011834">
    <property type="entry name" value="Agluc_phsphrylas"/>
</dbReference>
<evidence type="ECO:0000256" key="1">
    <source>
        <dbReference type="ARBA" id="ARBA00001275"/>
    </source>
</evidence>
<dbReference type="NCBIfam" id="TIGR02094">
    <property type="entry name" value="more_P_ylases"/>
    <property type="match status" value="1"/>
</dbReference>
<evidence type="ECO:0000256" key="2">
    <source>
        <dbReference type="ARBA" id="ARBA00006047"/>
    </source>
</evidence>
<dbReference type="RefSeq" id="WP_073238023.1">
    <property type="nucleotide sequence ID" value="NZ_FQUY01000008.1"/>
</dbReference>
<dbReference type="PANTHER" id="PTHR42655">
    <property type="entry name" value="GLYCOGEN PHOSPHORYLASE"/>
    <property type="match status" value="1"/>
</dbReference>
<dbReference type="Gene3D" id="3.40.50.2000">
    <property type="entry name" value="Glycogen Phosphorylase B"/>
    <property type="match status" value="2"/>
</dbReference>
<dbReference type="InterPro" id="IPR052182">
    <property type="entry name" value="Glycogen/Maltodextrin_Phosph"/>
</dbReference>
<dbReference type="Pfam" id="PF11897">
    <property type="entry name" value="DUF3417"/>
    <property type="match status" value="1"/>
</dbReference>
<protein>
    <submittedName>
        <fullName evidence="6">Maltodextrin phosphorylase</fullName>
    </submittedName>
</protein>
<keyword evidence="7" id="KW-1185">Reference proteome</keyword>
<evidence type="ECO:0000313" key="7">
    <source>
        <dbReference type="Proteomes" id="UP000184148"/>
    </source>
</evidence>
<dbReference type="EMBL" id="FQUY01000008">
    <property type="protein sequence ID" value="SHE93876.1"/>
    <property type="molecule type" value="Genomic_DNA"/>
</dbReference>
<sequence length="847" mass="97767">MYSYRTVSVIPELPEAIDRLKELARNLWFSWHPEAELLFSRMDAVLWEEVNHNPVKFLLYVDADKLQKAAGDPEYLEIYSRVMSDFDAYMQGETWYQRTCPEQTNQLVAYFSAEFGVHESNPVYSGGLGLLAGDHCKSASDLGLPFVGVGILYKQGYFCQRINREGRQEAHYFFMDFNEMTISPATRPGGGDVIITVRMPGRDVFVKVWQLQVGRTVIYFLDTDLTQNSREDRLLTAKLYGGDQDTRICQEIILGIGGVKALRQLGIFPTAWHMNEGHAALIILERLREYVQSGLSLPTAREVVRSNTIFTTHTPVPAGHDVFSAEMIDRYLGHLYEEIKTDRDGFLALGWDQGRQGFNMTKLALNHAAFTNGVSKLHGEVTKKMFSHLYPSIPLEEIPIHSVTNGIHTETWVAPEMRALFEKYIGKDWTHNISDPCRWKRVYDIPDQELWETHQILKGRMIKFVQNNIYRRMDRNFQPLELIRECAGYLSKNVLTIGFARRFATYKRAYLLLKDKERLARLVNNPERPVQIIYAGKAHPADRPGQDLIKMINDVSSEEPFRGKIVFVEDYDINVSRHLLQGVDVWLNTPRRPLEASGTSGQKAAVNGVINCSILDGWWPEAYNGENGFAIGSDRDYENEEVQDREDASSLFDLLEQVIVPYYYRRVEGIPREWVRRMKDCLATIPWKFSTERMVKEYTQRFYLKAALRGEAFSADRCRLAGQIQEFKKFLTENWHQISFRSIRVHQPPVLKENTEIFIQAEVFLGPVQPRDIVVEVVYGKVSDHGLDKVTLMPMRFNQAVADNVYQYETNIVLIRGTSGYTLRIRPNDEYFAHHFELPLVKWADNF</sequence>
<dbReference type="InterPro" id="IPR024517">
    <property type="entry name" value="Glycogen_phosphorylase_DUF3417"/>
</dbReference>
<dbReference type="GO" id="GO:0030170">
    <property type="term" value="F:pyridoxal phosphate binding"/>
    <property type="evidence" value="ECO:0007669"/>
    <property type="project" value="InterPro"/>
</dbReference>
<dbReference type="OrthoDB" id="9760804at2"/>
<dbReference type="PIRSF" id="PIRSF000460">
    <property type="entry name" value="Pprylas_GlgP"/>
    <property type="match status" value="1"/>
</dbReference>
<comment type="catalytic activity">
    <reaction evidence="1">
        <text>[(1-&gt;4)-alpha-D-glucosyl](n) + phosphate = [(1-&gt;4)-alpha-D-glucosyl](n-1) + alpha-D-glucose 1-phosphate</text>
        <dbReference type="Rhea" id="RHEA:41732"/>
        <dbReference type="Rhea" id="RHEA-COMP:9584"/>
        <dbReference type="Rhea" id="RHEA-COMP:9586"/>
        <dbReference type="ChEBI" id="CHEBI:15444"/>
        <dbReference type="ChEBI" id="CHEBI:43474"/>
        <dbReference type="ChEBI" id="CHEBI:58601"/>
        <dbReference type="EC" id="2.4.1.1"/>
    </reaction>
</comment>
<accession>A0A1M4XKD7</accession>
<name>A0A1M4XKD7_9FIRM</name>
<keyword evidence="4" id="KW-0663">Pyridoxal phosphate</keyword>
<dbReference type="STRING" id="1121429.SAMN02745133_01482"/>
<evidence type="ECO:0000313" key="6">
    <source>
        <dbReference type="EMBL" id="SHE93876.1"/>
    </source>
</evidence>
<proteinExistence type="inferred from homology"/>
<evidence type="ECO:0000256" key="4">
    <source>
        <dbReference type="PIRSR" id="PIRSR000460-1"/>
    </source>
</evidence>
<dbReference type="PANTHER" id="PTHR42655:SF1">
    <property type="entry name" value="GLYCOGEN PHOSPHORYLASE"/>
    <property type="match status" value="1"/>
</dbReference>
<dbReference type="AlphaFoldDB" id="A0A1M4XKD7"/>